<evidence type="ECO:0000259" key="1">
    <source>
        <dbReference type="Pfam" id="PF00551"/>
    </source>
</evidence>
<dbReference type="InterPro" id="IPR036477">
    <property type="entry name" value="Formyl_transf_N_sf"/>
</dbReference>
<dbReference type="SUPFAM" id="SSF53328">
    <property type="entry name" value="Formyltransferase"/>
    <property type="match status" value="1"/>
</dbReference>
<dbReference type="Pfam" id="PF00551">
    <property type="entry name" value="Formyl_trans_N"/>
    <property type="match status" value="1"/>
</dbReference>
<name>A0A934M318_9CLOT</name>
<protein>
    <submittedName>
        <fullName evidence="3">dTDP-4-amino-4,6-dideoxyglucose formyltransferase</fullName>
    </submittedName>
</protein>
<gene>
    <name evidence="3" type="ORF">I6U51_08300</name>
</gene>
<dbReference type="EMBL" id="JAEEGB010000008">
    <property type="protein sequence ID" value="MBI6872712.1"/>
    <property type="molecule type" value="Genomic_DNA"/>
</dbReference>
<feature type="domain" description="Formyl transferase N-terminal" evidence="1">
    <location>
        <begin position="68"/>
        <end position="160"/>
    </location>
</feature>
<keyword evidence="4" id="KW-1185">Reference proteome</keyword>
<proteinExistence type="predicted"/>
<evidence type="ECO:0000313" key="3">
    <source>
        <dbReference type="EMBL" id="MBI6872712.1"/>
    </source>
</evidence>
<dbReference type="RefSeq" id="WP_211142216.1">
    <property type="nucleotide sequence ID" value="NZ_JAEEGB010000008.1"/>
</dbReference>
<dbReference type="Pfam" id="PF18216">
    <property type="entry name" value="N_formyltrans_C"/>
    <property type="match status" value="1"/>
</dbReference>
<dbReference type="GO" id="GO:0004479">
    <property type="term" value="F:methionyl-tRNA formyltransferase activity"/>
    <property type="evidence" value="ECO:0007669"/>
    <property type="project" value="TreeGrafter"/>
</dbReference>
<dbReference type="AlphaFoldDB" id="A0A934M318"/>
<dbReference type="Gene3D" id="3.40.50.170">
    <property type="entry name" value="Formyl transferase, N-terminal domain"/>
    <property type="match status" value="1"/>
</dbReference>
<dbReference type="InterPro" id="IPR002376">
    <property type="entry name" value="Formyl_transf_N"/>
</dbReference>
<feature type="domain" description="N-formyltransferase dimerization C-terminal" evidence="2">
    <location>
        <begin position="188"/>
        <end position="238"/>
    </location>
</feature>
<evidence type="ECO:0000259" key="2">
    <source>
        <dbReference type="Pfam" id="PF18216"/>
    </source>
</evidence>
<reference evidence="3" key="1">
    <citation type="submission" date="2020-12" db="EMBL/GenBank/DDBJ databases">
        <title>Clostridium thailandense sp. nov., a novel acetogenic bacterium isolated from peat land soil in Thailand.</title>
        <authorList>
            <person name="Chaikitkaew S."/>
            <person name="Birkeland N.K."/>
        </authorList>
    </citation>
    <scope>NUCLEOTIDE SEQUENCE</scope>
    <source>
        <strain evidence="3">DSM 17425</strain>
    </source>
</reference>
<dbReference type="GO" id="GO:0005829">
    <property type="term" value="C:cytosol"/>
    <property type="evidence" value="ECO:0007669"/>
    <property type="project" value="TreeGrafter"/>
</dbReference>
<dbReference type="PANTHER" id="PTHR11138">
    <property type="entry name" value="METHIONYL-TRNA FORMYLTRANSFERASE"/>
    <property type="match status" value="1"/>
</dbReference>
<organism evidence="3 4">
    <name type="scientific">Clostridium aciditolerans</name>
    <dbReference type="NCBI Taxonomy" id="339861"/>
    <lineage>
        <taxon>Bacteria</taxon>
        <taxon>Bacillati</taxon>
        <taxon>Bacillota</taxon>
        <taxon>Clostridia</taxon>
        <taxon>Eubacteriales</taxon>
        <taxon>Clostridiaceae</taxon>
        <taxon>Clostridium</taxon>
    </lineage>
</organism>
<evidence type="ECO:0000313" key="4">
    <source>
        <dbReference type="Proteomes" id="UP000622687"/>
    </source>
</evidence>
<dbReference type="NCBIfam" id="NF005755">
    <property type="entry name" value="PRK07579.1"/>
    <property type="match status" value="1"/>
</dbReference>
<dbReference type="InterPro" id="IPR001555">
    <property type="entry name" value="GART_AS"/>
</dbReference>
<dbReference type="PROSITE" id="PS00373">
    <property type="entry name" value="GART"/>
    <property type="match status" value="1"/>
</dbReference>
<dbReference type="Proteomes" id="UP000622687">
    <property type="component" value="Unassembled WGS sequence"/>
</dbReference>
<comment type="caution">
    <text evidence="3">The sequence shown here is derived from an EMBL/GenBank/DDBJ whole genome shotgun (WGS) entry which is preliminary data.</text>
</comment>
<dbReference type="InterPro" id="IPR040660">
    <property type="entry name" value="N_formyltrans_C"/>
</dbReference>
<dbReference type="PANTHER" id="PTHR11138:SF5">
    <property type="entry name" value="METHIONYL-TRNA FORMYLTRANSFERASE, MITOCHONDRIAL"/>
    <property type="match status" value="1"/>
</dbReference>
<accession>A0A934M318</accession>
<sequence>MKIMVLTDNEFIYNEFKEIIKDKKYNDINFEFFFSESNKLFKTKFMRDDFKSIDLKCRINELVSNYKLVLSLHCKQMFPSDLVNQIRCVNVHPGFNPYNRGWFPQVFSIINKLPTGVTIHEMDEELDHGNIIAQKKVDIFQWETAYEVYKKIQYTEIQLLKIHLRDIVDNNYKAIQPLSEGNINKEKDFNKLCEINLNKLVTFKEAIDYLRAVSFSGYKNAYFYDESGEKIFVEIKLELEKDKNNVKQCPTK</sequence>